<feature type="transmembrane region" description="Helical" evidence="6">
    <location>
        <begin position="105"/>
        <end position="127"/>
    </location>
</feature>
<proteinExistence type="predicted"/>
<evidence type="ECO:0000256" key="1">
    <source>
        <dbReference type="ARBA" id="ARBA00004651"/>
    </source>
</evidence>
<dbReference type="EMBL" id="LOHF01000006">
    <property type="protein sequence ID" value="OUM74023.1"/>
    <property type="molecule type" value="Genomic_DNA"/>
</dbReference>
<evidence type="ECO:0000256" key="6">
    <source>
        <dbReference type="SAM" id="Phobius"/>
    </source>
</evidence>
<keyword evidence="3 6" id="KW-0812">Transmembrane</keyword>
<dbReference type="GO" id="GO:0022857">
    <property type="term" value="F:transmembrane transporter activity"/>
    <property type="evidence" value="ECO:0007669"/>
    <property type="project" value="InterPro"/>
</dbReference>
<feature type="transmembrane region" description="Helical" evidence="6">
    <location>
        <begin position="340"/>
        <end position="357"/>
    </location>
</feature>
<keyword evidence="9" id="KW-1185">Reference proteome</keyword>
<reference evidence="8 9" key="1">
    <citation type="journal article" date="2017" name="Syst. Appl. Microbiol.">
        <title>Pseudomonas caspiana sp. nov., a citrus pathogen in the Pseudomonas syringae phylogenetic group.</title>
        <authorList>
            <person name="Busquets A."/>
            <person name="Gomila M."/>
            <person name="Beiki F."/>
            <person name="Mulet M."/>
            <person name="Rahimian H."/>
            <person name="Garcia-Valdes E."/>
            <person name="Lalucat J."/>
        </authorList>
    </citation>
    <scope>NUCLEOTIDE SEQUENCE [LARGE SCALE GENOMIC DNA]</scope>
    <source>
        <strain evidence="8 9">FBF102</strain>
    </source>
</reference>
<evidence type="ECO:0000256" key="5">
    <source>
        <dbReference type="ARBA" id="ARBA00023136"/>
    </source>
</evidence>
<dbReference type="InterPro" id="IPR011701">
    <property type="entry name" value="MFS"/>
</dbReference>
<evidence type="ECO:0000256" key="4">
    <source>
        <dbReference type="ARBA" id="ARBA00022989"/>
    </source>
</evidence>
<dbReference type="InterPro" id="IPR020846">
    <property type="entry name" value="MFS_dom"/>
</dbReference>
<feature type="transmembrane region" description="Helical" evidence="6">
    <location>
        <begin position="249"/>
        <end position="269"/>
    </location>
</feature>
<evidence type="ECO:0000256" key="2">
    <source>
        <dbReference type="ARBA" id="ARBA00022475"/>
    </source>
</evidence>
<dbReference type="InterPro" id="IPR050189">
    <property type="entry name" value="MFS_Efflux_Transporters"/>
</dbReference>
<protein>
    <submittedName>
        <fullName evidence="8">MFS transporter</fullName>
    </submittedName>
</protein>
<dbReference type="GO" id="GO:0005886">
    <property type="term" value="C:plasma membrane"/>
    <property type="evidence" value="ECO:0007669"/>
    <property type="project" value="UniProtKB-SubCell"/>
</dbReference>
<dbReference type="Gene3D" id="1.20.1250.20">
    <property type="entry name" value="MFS general substrate transporter like domains"/>
    <property type="match status" value="1"/>
</dbReference>
<dbReference type="PANTHER" id="PTHR43124">
    <property type="entry name" value="PURINE EFFLUX PUMP PBUE"/>
    <property type="match status" value="1"/>
</dbReference>
<feature type="domain" description="Major facilitator superfamily (MFS) profile" evidence="7">
    <location>
        <begin position="14"/>
        <end position="388"/>
    </location>
</feature>
<evidence type="ECO:0000313" key="8">
    <source>
        <dbReference type="EMBL" id="OUM74023.1"/>
    </source>
</evidence>
<dbReference type="RefSeq" id="WP_087266092.1">
    <property type="nucleotide sequence ID" value="NZ_CP167995.1"/>
</dbReference>
<gene>
    <name evidence="8" type="ORF">AUC60_09345</name>
</gene>
<feature type="transmembrane region" description="Helical" evidence="6">
    <location>
        <begin position="299"/>
        <end position="319"/>
    </location>
</feature>
<comment type="caution">
    <text evidence="8">The sequence shown here is derived from an EMBL/GenBank/DDBJ whole genome shotgun (WGS) entry which is preliminary data.</text>
</comment>
<name>A0A1Y3P8Y5_9PSED</name>
<dbReference type="PANTHER" id="PTHR43124:SF4">
    <property type="entry name" value="SUGAR EFFLUX TRANSPORTER"/>
    <property type="match status" value="1"/>
</dbReference>
<sequence length="401" mass="42583">MSTSADTQQTSWISVGALAVAAFIFITTEFAPVGLLFAIGSSFDMTAAQVGPMLTVYAWTVSLMSLPMMLLTRNVERRLLLKVAIGTLIVSHIALSLAPNFTLVVISRIGIALAHAVFWSVTASLAVRLAPGGNRARALSLLAMGASLAMVLGIPIGRVLGESMGWRATFATIAVVAALIWFLLAKKLPLLPSQNSGSLKSLPILFKRPALVSLYCVTALVVTANFTAYTYIEAFVQSVAGFSEQTTTWMLLLFGLAGLMGSIFFNALYTRFANHLTTLAIGSLCICLTLMLWASWSVYTLVVVFALWGLAMLCFGILMQSQVIQLAPDATDVASAMHSAIYNVGIGAGALLGSIVVHHLGSAWVGFVGGFLALCALVISRVTSKRYGDAEPLPGNVEIMH</sequence>
<evidence type="ECO:0000256" key="3">
    <source>
        <dbReference type="ARBA" id="ARBA00022692"/>
    </source>
</evidence>
<organism evidence="8 9">
    <name type="scientific">Pseudomonas caspiana</name>
    <dbReference type="NCBI Taxonomy" id="1451454"/>
    <lineage>
        <taxon>Bacteria</taxon>
        <taxon>Pseudomonadati</taxon>
        <taxon>Pseudomonadota</taxon>
        <taxon>Gammaproteobacteria</taxon>
        <taxon>Pseudomonadales</taxon>
        <taxon>Pseudomonadaceae</taxon>
        <taxon>Pseudomonas</taxon>
    </lineage>
</organism>
<keyword evidence="2" id="KW-1003">Cell membrane</keyword>
<dbReference type="NCBIfam" id="NF002921">
    <property type="entry name" value="PRK03545.1"/>
    <property type="match status" value="1"/>
</dbReference>
<dbReference type="Proteomes" id="UP000195440">
    <property type="component" value="Unassembled WGS sequence"/>
</dbReference>
<dbReference type="CDD" id="cd17324">
    <property type="entry name" value="MFS_NepI_like"/>
    <property type="match status" value="1"/>
</dbReference>
<feature type="transmembrane region" description="Helical" evidence="6">
    <location>
        <begin position="205"/>
        <end position="229"/>
    </location>
</feature>
<feature type="transmembrane region" description="Helical" evidence="6">
    <location>
        <begin position="166"/>
        <end position="184"/>
    </location>
</feature>
<dbReference type="Pfam" id="PF07690">
    <property type="entry name" value="MFS_1"/>
    <property type="match status" value="1"/>
</dbReference>
<dbReference type="OrthoDB" id="9788453at2"/>
<dbReference type="PROSITE" id="PS50850">
    <property type="entry name" value="MFS"/>
    <property type="match status" value="1"/>
</dbReference>
<dbReference type="InterPro" id="IPR036259">
    <property type="entry name" value="MFS_trans_sf"/>
</dbReference>
<feature type="transmembrane region" description="Helical" evidence="6">
    <location>
        <begin position="363"/>
        <end position="380"/>
    </location>
</feature>
<accession>A0A1Y3P8Y5</accession>
<feature type="transmembrane region" description="Helical" evidence="6">
    <location>
        <begin position="139"/>
        <end position="160"/>
    </location>
</feature>
<keyword evidence="4 6" id="KW-1133">Transmembrane helix</keyword>
<feature type="transmembrane region" description="Helical" evidence="6">
    <location>
        <begin position="276"/>
        <end position="293"/>
    </location>
</feature>
<feature type="transmembrane region" description="Helical" evidence="6">
    <location>
        <begin position="12"/>
        <end position="39"/>
    </location>
</feature>
<keyword evidence="5 6" id="KW-0472">Membrane</keyword>
<evidence type="ECO:0000313" key="9">
    <source>
        <dbReference type="Proteomes" id="UP000195440"/>
    </source>
</evidence>
<feature type="transmembrane region" description="Helical" evidence="6">
    <location>
        <begin position="79"/>
        <end position="99"/>
    </location>
</feature>
<feature type="transmembrane region" description="Helical" evidence="6">
    <location>
        <begin position="51"/>
        <end position="72"/>
    </location>
</feature>
<comment type="subcellular location">
    <subcellularLocation>
        <location evidence="1">Cell membrane</location>
        <topology evidence="1">Multi-pass membrane protein</topology>
    </subcellularLocation>
</comment>
<evidence type="ECO:0000259" key="7">
    <source>
        <dbReference type="PROSITE" id="PS50850"/>
    </source>
</evidence>
<dbReference type="AlphaFoldDB" id="A0A1Y3P8Y5"/>
<dbReference type="SUPFAM" id="SSF103473">
    <property type="entry name" value="MFS general substrate transporter"/>
    <property type="match status" value="1"/>
</dbReference>